<reference evidence="6 7" key="1">
    <citation type="submission" date="2018-04" db="EMBL/GenBank/DDBJ databases">
        <title>Genomic Encyclopedia of Archaeal and Bacterial Type Strains, Phase II (KMG-II): from individual species to whole genera.</title>
        <authorList>
            <person name="Goeker M."/>
        </authorList>
    </citation>
    <scope>NUCLEOTIDE SEQUENCE [LARGE SCALE GENOMIC DNA]</scope>
    <source>
        <strain evidence="6 7">DSM 100434</strain>
    </source>
</reference>
<dbReference type="GO" id="GO:0051213">
    <property type="term" value="F:dioxygenase activity"/>
    <property type="evidence" value="ECO:0007669"/>
    <property type="project" value="UniProtKB-KW"/>
</dbReference>
<keyword evidence="4" id="KW-0274">FAD</keyword>
<organism evidence="6 7">
    <name type="scientific">Celeribacter persicus</name>
    <dbReference type="NCBI Taxonomy" id="1651082"/>
    <lineage>
        <taxon>Bacteria</taxon>
        <taxon>Pseudomonadati</taxon>
        <taxon>Pseudomonadota</taxon>
        <taxon>Alphaproteobacteria</taxon>
        <taxon>Rhodobacterales</taxon>
        <taxon>Roseobacteraceae</taxon>
        <taxon>Celeribacter</taxon>
    </lineage>
</organism>
<dbReference type="SUPFAM" id="SSF51905">
    <property type="entry name" value="FAD/NAD(P)-binding domain"/>
    <property type="match status" value="2"/>
</dbReference>
<dbReference type="InterPro" id="IPR023753">
    <property type="entry name" value="FAD/NAD-binding_dom"/>
</dbReference>
<dbReference type="PANTHER" id="PTHR43429:SF3">
    <property type="entry name" value="NITRITE REDUCTASE [NAD(P)H]"/>
    <property type="match status" value="1"/>
</dbReference>
<gene>
    <name evidence="6" type="ORF">C8N42_102215</name>
</gene>
<name>A0A2T5HUR3_9RHOB</name>
<dbReference type="EMBL" id="QAOH01000002">
    <property type="protein sequence ID" value="PTQ75295.1"/>
    <property type="molecule type" value="Genomic_DNA"/>
</dbReference>
<keyword evidence="6" id="KW-0560">Oxidoreductase</keyword>
<evidence type="ECO:0000256" key="3">
    <source>
        <dbReference type="ARBA" id="ARBA00022630"/>
    </source>
</evidence>
<keyword evidence="3" id="KW-0285">Flavoprotein</keyword>
<dbReference type="Pfam" id="PF07992">
    <property type="entry name" value="Pyr_redox_2"/>
    <property type="match status" value="1"/>
</dbReference>
<proteinExistence type="inferred from homology"/>
<protein>
    <submittedName>
        <fullName evidence="6">3-phenylpropionate/trans-cinnamate dioxygenase ferredoxin reductase subunit</fullName>
    </submittedName>
</protein>
<dbReference type="RefSeq" id="WP_170109190.1">
    <property type="nucleotide sequence ID" value="NZ_QAOH01000002.1"/>
</dbReference>
<dbReference type="InterPro" id="IPR050260">
    <property type="entry name" value="FAD-bd_OxRdtase"/>
</dbReference>
<sequence length="378" mass="40387">MYSDGFVIVGASYAGVSFALHARKLGYTGPITIFTEEANVAYDVPSISKKLLPGTGDVPVFKSPILLEKADITVRAQTSVTAIDRVDRAITLSTGERVPFDYLVLATGTKAVVPPLFDGLSGVYVLKTLEDGERLLAALDVATRIAVIGGGVLGVEAAYGLRQRGLEVVLYERAPACLGRQVSPGLSTRIEDKLSAEGVVLYPGTSPDTARTEGNGIVLGTMGVESRFDAVLVCAGARPNTDLALQSRLPSAQGILIDRWFRTGDHHILAVGDCIEPEEDSTFEMNCLSVQHATETGKQAAEALIRDIPARPVVPTFWSALGEDMIKMAGYYDQRTSVDPAPDSPGHAATQSRDGTLRFVEALNDNMAYVKALKDMKT</sequence>
<dbReference type="Gene3D" id="3.50.50.60">
    <property type="entry name" value="FAD/NAD(P)-binding domain"/>
    <property type="match status" value="2"/>
</dbReference>
<evidence type="ECO:0000256" key="1">
    <source>
        <dbReference type="ARBA" id="ARBA00001974"/>
    </source>
</evidence>
<dbReference type="InterPro" id="IPR036188">
    <property type="entry name" value="FAD/NAD-bd_sf"/>
</dbReference>
<dbReference type="AlphaFoldDB" id="A0A2T5HUR3"/>
<keyword evidence="7" id="KW-1185">Reference proteome</keyword>
<comment type="caution">
    <text evidence="6">The sequence shown here is derived from an EMBL/GenBank/DDBJ whole genome shotgun (WGS) entry which is preliminary data.</text>
</comment>
<evidence type="ECO:0000259" key="5">
    <source>
        <dbReference type="Pfam" id="PF07992"/>
    </source>
</evidence>
<accession>A0A2T5HUR3</accession>
<comment type="similarity">
    <text evidence="2">Belongs to the FAD-dependent oxidoreductase family.</text>
</comment>
<dbReference type="Proteomes" id="UP000244077">
    <property type="component" value="Unassembled WGS sequence"/>
</dbReference>
<keyword evidence="6" id="KW-0223">Dioxygenase</keyword>
<dbReference type="PRINTS" id="PR00368">
    <property type="entry name" value="FADPNR"/>
</dbReference>
<dbReference type="PRINTS" id="PR00411">
    <property type="entry name" value="PNDRDTASEI"/>
</dbReference>
<evidence type="ECO:0000313" key="7">
    <source>
        <dbReference type="Proteomes" id="UP000244077"/>
    </source>
</evidence>
<comment type="cofactor">
    <cofactor evidence="1">
        <name>FAD</name>
        <dbReference type="ChEBI" id="CHEBI:57692"/>
    </cofactor>
</comment>
<feature type="domain" description="FAD/NAD(P)-binding" evidence="5">
    <location>
        <begin position="7"/>
        <end position="294"/>
    </location>
</feature>
<dbReference type="PANTHER" id="PTHR43429">
    <property type="entry name" value="PYRIDINE NUCLEOTIDE-DISULFIDE OXIDOREDUCTASE DOMAIN-CONTAINING"/>
    <property type="match status" value="1"/>
</dbReference>
<evidence type="ECO:0000256" key="2">
    <source>
        <dbReference type="ARBA" id="ARBA00006442"/>
    </source>
</evidence>
<evidence type="ECO:0000313" key="6">
    <source>
        <dbReference type="EMBL" id="PTQ75295.1"/>
    </source>
</evidence>
<evidence type="ECO:0000256" key="4">
    <source>
        <dbReference type="ARBA" id="ARBA00022827"/>
    </source>
</evidence>